<dbReference type="STRING" id="436010.A0A166N9H0"/>
<accession>A0A166N9H0</accession>
<dbReference type="Proteomes" id="UP000076532">
    <property type="component" value="Unassembled WGS sequence"/>
</dbReference>
<sequence length="180" mass="19396">MLYALGGTLQRPQPVTESNAREQAIWRSAVLRTSSRPVDMVFSITGLFGVALNPREFHKDDRVGATTALAQAILRKGGSAALSFPPCRQLSSFPEFPQTSVGGSAQIKTDIWLTDVEALLDTANMNIWFQDLPKGTMDDYGYLTLWATVLALGPAQNNGSIACPSNDHSGVQIRATNGTV</sequence>
<organism evidence="1 2">
    <name type="scientific">Athelia psychrophila</name>
    <dbReference type="NCBI Taxonomy" id="1759441"/>
    <lineage>
        <taxon>Eukaryota</taxon>
        <taxon>Fungi</taxon>
        <taxon>Dikarya</taxon>
        <taxon>Basidiomycota</taxon>
        <taxon>Agaricomycotina</taxon>
        <taxon>Agaricomycetes</taxon>
        <taxon>Agaricomycetidae</taxon>
        <taxon>Atheliales</taxon>
        <taxon>Atheliaceae</taxon>
        <taxon>Athelia</taxon>
    </lineage>
</organism>
<evidence type="ECO:0000313" key="2">
    <source>
        <dbReference type="Proteomes" id="UP000076532"/>
    </source>
</evidence>
<gene>
    <name evidence="1" type="ORF">FIBSPDRAFT_950825</name>
</gene>
<evidence type="ECO:0000313" key="1">
    <source>
        <dbReference type="EMBL" id="KZP24785.1"/>
    </source>
</evidence>
<reference evidence="1 2" key="1">
    <citation type="journal article" date="2016" name="Mol. Biol. Evol.">
        <title>Comparative Genomics of Early-Diverging Mushroom-Forming Fungi Provides Insights into the Origins of Lignocellulose Decay Capabilities.</title>
        <authorList>
            <person name="Nagy L.G."/>
            <person name="Riley R."/>
            <person name="Tritt A."/>
            <person name="Adam C."/>
            <person name="Daum C."/>
            <person name="Floudas D."/>
            <person name="Sun H."/>
            <person name="Yadav J.S."/>
            <person name="Pangilinan J."/>
            <person name="Larsson K.H."/>
            <person name="Matsuura K."/>
            <person name="Barry K."/>
            <person name="Labutti K."/>
            <person name="Kuo R."/>
            <person name="Ohm R.A."/>
            <person name="Bhattacharya S.S."/>
            <person name="Shirouzu T."/>
            <person name="Yoshinaga Y."/>
            <person name="Martin F.M."/>
            <person name="Grigoriev I.V."/>
            <person name="Hibbett D.S."/>
        </authorList>
    </citation>
    <scope>NUCLEOTIDE SEQUENCE [LARGE SCALE GENOMIC DNA]</scope>
    <source>
        <strain evidence="1 2">CBS 109695</strain>
    </source>
</reference>
<dbReference type="EMBL" id="KV417524">
    <property type="protein sequence ID" value="KZP24785.1"/>
    <property type="molecule type" value="Genomic_DNA"/>
</dbReference>
<protein>
    <submittedName>
        <fullName evidence="1">Uncharacterized protein</fullName>
    </submittedName>
</protein>
<dbReference type="OrthoDB" id="5303367at2759"/>
<name>A0A166N9H0_9AGAM</name>
<dbReference type="AlphaFoldDB" id="A0A166N9H0"/>
<proteinExistence type="predicted"/>
<keyword evidence="2" id="KW-1185">Reference proteome</keyword>